<dbReference type="Gene3D" id="3.40.50.1000">
    <property type="entry name" value="HAD superfamily/HAD-like"/>
    <property type="match status" value="1"/>
</dbReference>
<dbReference type="SFLD" id="SFLDS00003">
    <property type="entry name" value="Haloacid_Dehalogenase"/>
    <property type="match status" value="1"/>
</dbReference>
<dbReference type="NCBIfam" id="TIGR01549">
    <property type="entry name" value="HAD-SF-IA-v1"/>
    <property type="match status" value="1"/>
</dbReference>
<dbReference type="SFLD" id="SFLDG01129">
    <property type="entry name" value="C1.5:_HAD__Beta-PGM__Phosphata"/>
    <property type="match status" value="1"/>
</dbReference>
<gene>
    <name evidence="5" type="ORF">A2Z00_04385</name>
</gene>
<keyword evidence="2" id="KW-0479">Metal-binding</keyword>
<evidence type="ECO:0000256" key="3">
    <source>
        <dbReference type="ARBA" id="ARBA00022801"/>
    </source>
</evidence>
<dbReference type="InterPro" id="IPR051400">
    <property type="entry name" value="HAD-like_hydrolase"/>
</dbReference>
<dbReference type="STRING" id="1798370.A2Z00_04385"/>
<organism evidence="5 6">
    <name type="scientific">Candidatus Gottesmanbacteria bacterium RBG_13_45_10</name>
    <dbReference type="NCBI Taxonomy" id="1798370"/>
    <lineage>
        <taxon>Bacteria</taxon>
        <taxon>Candidatus Gottesmaniibacteriota</taxon>
    </lineage>
</organism>
<dbReference type="InterPro" id="IPR006439">
    <property type="entry name" value="HAD-SF_hydro_IA"/>
</dbReference>
<name>A0A1F5ZIW2_9BACT</name>
<dbReference type="SUPFAM" id="SSF56784">
    <property type="entry name" value="HAD-like"/>
    <property type="match status" value="1"/>
</dbReference>
<evidence type="ECO:0000256" key="4">
    <source>
        <dbReference type="ARBA" id="ARBA00022842"/>
    </source>
</evidence>
<dbReference type="AlphaFoldDB" id="A0A1F5ZIW2"/>
<dbReference type="InterPro" id="IPR036412">
    <property type="entry name" value="HAD-like_sf"/>
</dbReference>
<comment type="caution">
    <text evidence="5">The sequence shown here is derived from an EMBL/GenBank/DDBJ whole genome shotgun (WGS) entry which is preliminary data.</text>
</comment>
<evidence type="ECO:0000256" key="2">
    <source>
        <dbReference type="ARBA" id="ARBA00022723"/>
    </source>
</evidence>
<dbReference type="Pfam" id="PF00702">
    <property type="entry name" value="Hydrolase"/>
    <property type="match status" value="1"/>
</dbReference>
<evidence type="ECO:0000256" key="1">
    <source>
        <dbReference type="ARBA" id="ARBA00001946"/>
    </source>
</evidence>
<evidence type="ECO:0008006" key="7">
    <source>
        <dbReference type="Google" id="ProtNLM"/>
    </source>
</evidence>
<proteinExistence type="predicted"/>
<dbReference type="GO" id="GO:0046872">
    <property type="term" value="F:metal ion binding"/>
    <property type="evidence" value="ECO:0007669"/>
    <property type="project" value="UniProtKB-KW"/>
</dbReference>
<dbReference type="EMBL" id="MFIZ01000004">
    <property type="protein sequence ID" value="OGG12062.1"/>
    <property type="molecule type" value="Genomic_DNA"/>
</dbReference>
<evidence type="ECO:0000313" key="5">
    <source>
        <dbReference type="EMBL" id="OGG12062.1"/>
    </source>
</evidence>
<keyword evidence="4" id="KW-0460">Magnesium</keyword>
<dbReference type="PANTHER" id="PTHR46470:SF2">
    <property type="entry name" value="GLYCERALDEHYDE 3-PHOSPHATE PHOSPHATASE"/>
    <property type="match status" value="1"/>
</dbReference>
<dbReference type="GO" id="GO:0044281">
    <property type="term" value="P:small molecule metabolic process"/>
    <property type="evidence" value="ECO:0007669"/>
    <property type="project" value="UniProtKB-ARBA"/>
</dbReference>
<keyword evidence="3" id="KW-0378">Hydrolase</keyword>
<dbReference type="PANTHER" id="PTHR46470">
    <property type="entry name" value="N-ACYLNEURAMINATE-9-PHOSPHATASE"/>
    <property type="match status" value="1"/>
</dbReference>
<protein>
    <recommendedName>
        <fullName evidence="7">HAD family hydrolase</fullName>
    </recommendedName>
</protein>
<dbReference type="Gene3D" id="1.10.150.520">
    <property type="match status" value="1"/>
</dbReference>
<accession>A0A1F5ZIW2</accession>
<evidence type="ECO:0000313" key="6">
    <source>
        <dbReference type="Proteomes" id="UP000177268"/>
    </source>
</evidence>
<comment type="cofactor">
    <cofactor evidence="1">
        <name>Mg(2+)</name>
        <dbReference type="ChEBI" id="CHEBI:18420"/>
    </cofactor>
</comment>
<dbReference type="InterPro" id="IPR023214">
    <property type="entry name" value="HAD_sf"/>
</dbReference>
<sequence>MKVPIEDVEVIIWDVDGTLYELSEALSRDVRESEYLAIEKHTGWERAKTEEEFLKMYKKVTPSATEVVALICNIPTFQAAVETEQFLDRLKYLSRDEKLVALFEELRGFRHFILANGAKKNIGDALKALGIPISTFDEIVTSEVVGVNKPKDDGFLYILEKTSLPPSQHLMVGDREVVDLMPARKLGMKTCLVGSIKPSMVADITVPTVYDLAQIIL</sequence>
<dbReference type="Proteomes" id="UP000177268">
    <property type="component" value="Unassembled WGS sequence"/>
</dbReference>
<dbReference type="GO" id="GO:0016791">
    <property type="term" value="F:phosphatase activity"/>
    <property type="evidence" value="ECO:0007669"/>
    <property type="project" value="TreeGrafter"/>
</dbReference>
<reference evidence="5 6" key="1">
    <citation type="journal article" date="2016" name="Nat. Commun.">
        <title>Thousands of microbial genomes shed light on interconnected biogeochemical processes in an aquifer system.</title>
        <authorList>
            <person name="Anantharaman K."/>
            <person name="Brown C.T."/>
            <person name="Hug L.A."/>
            <person name="Sharon I."/>
            <person name="Castelle C.J."/>
            <person name="Probst A.J."/>
            <person name="Thomas B.C."/>
            <person name="Singh A."/>
            <person name="Wilkins M.J."/>
            <person name="Karaoz U."/>
            <person name="Brodie E.L."/>
            <person name="Williams K.H."/>
            <person name="Hubbard S.S."/>
            <person name="Banfield J.F."/>
        </authorList>
    </citation>
    <scope>NUCLEOTIDE SEQUENCE [LARGE SCALE GENOMIC DNA]</scope>
</reference>